<evidence type="ECO:0000256" key="1">
    <source>
        <dbReference type="SAM" id="MobiDB-lite"/>
    </source>
</evidence>
<proteinExistence type="predicted"/>
<reference evidence="2 3" key="1">
    <citation type="journal article" date="2021" name="DNA Res.">
        <title>Genome analysis of Candida subhashii reveals its hybrid nature and dual mitochondrial genome conformations.</title>
        <authorList>
            <person name="Mixao V."/>
            <person name="Hegedusova E."/>
            <person name="Saus E."/>
            <person name="Pryszcz L.P."/>
            <person name="Cillingova A."/>
            <person name="Nosek J."/>
            <person name="Gabaldon T."/>
        </authorList>
    </citation>
    <scope>NUCLEOTIDE SEQUENCE [LARGE SCALE GENOMIC DNA]</scope>
    <source>
        <strain evidence="2 3">CBS 10753</strain>
    </source>
</reference>
<comment type="caution">
    <text evidence="2">The sequence shown here is derived from an EMBL/GenBank/DDBJ whole genome shotgun (WGS) entry which is preliminary data.</text>
</comment>
<feature type="compositionally biased region" description="Basic and acidic residues" evidence="1">
    <location>
        <begin position="41"/>
        <end position="50"/>
    </location>
</feature>
<dbReference type="OrthoDB" id="4077024at2759"/>
<gene>
    <name evidence="2" type="ORF">J8A68_001167</name>
</gene>
<accession>A0A8J5V4X4</accession>
<feature type="compositionally biased region" description="Low complexity" evidence="1">
    <location>
        <begin position="10"/>
        <end position="26"/>
    </location>
</feature>
<feature type="region of interest" description="Disordered" evidence="1">
    <location>
        <begin position="1"/>
        <end position="125"/>
    </location>
</feature>
<sequence>MNEDDKEISRSSISTPTTPLRRSSISGDNDQHQLITTNSEPRFRSFEFLRSRLRLPPPRFPESIKRNSRRQSSSSRPQSRSRSRPTTPKVTSPMRSPNRRRSNSSRRVSVTPTRIRSEKKRRRSSIAFTEKGEKLYGPEYQGPITIDFLKFYCKVIKENKKQRLQQTQPQQEILEPSVGYISQTPTSTKVDNITIGSTQFEGISRTTIQDPFLDTTSTIEKSRQLALSDNLTIKTVTSPSQEFNDSLPIPSDTENLLKSPQTLPPVIQARTPDKSEPTMKPPPKALSYLQKILANKAKQVPNQDTNVTKEKTILPSERSLGEFDKSLEAARKLSMGNISSVQSDLETTTDISEKYPRFAVSDFEIDLPSDMGEFEPTTDVQSVTRLDMGDFEPTTDAQSVTRLDMGDFEPTTDAQSETRLDMGIETDIGSDREVFATPGPATTDIDDITGLEQWMKPTEVDLNEPVQGENSTLGFTDLRIDERDDLQTPKLYLIHDLLYVSLLSLLITGQERGHDEREQVRDNYFEDQLFMPSATPSPRQFITDGDSFGKELSFLESNLPLRSRRSTSNLPRIRNNQPNLRLTRARPTRNVDFGYKPVNDLVKTIRAHQFSSNPKQKQWKPSITVDSSYVKFIQSKADDFLTSMMTDLDAYARHRVGSSRNPEIGIEDVMLYLRRIKFAEKDDSKEMEIDKVMKFAHDFWPLESLIQLDNSLRDKLLKPSRGDE</sequence>
<feature type="region of interest" description="Disordered" evidence="1">
    <location>
        <begin position="240"/>
        <end position="259"/>
    </location>
</feature>
<name>A0A8J5V4X4_9ASCO</name>
<dbReference type="EMBL" id="JAGSYN010000050">
    <property type="protein sequence ID" value="KAG7665479.1"/>
    <property type="molecule type" value="Genomic_DNA"/>
</dbReference>
<evidence type="ECO:0000313" key="2">
    <source>
        <dbReference type="EMBL" id="KAG7665479.1"/>
    </source>
</evidence>
<keyword evidence="3" id="KW-1185">Reference proteome</keyword>
<feature type="compositionally biased region" description="Low complexity" evidence="1">
    <location>
        <begin position="70"/>
        <end position="80"/>
    </location>
</feature>
<organism evidence="2 3">
    <name type="scientific">[Candida] subhashii</name>
    <dbReference type="NCBI Taxonomy" id="561895"/>
    <lineage>
        <taxon>Eukaryota</taxon>
        <taxon>Fungi</taxon>
        <taxon>Dikarya</taxon>
        <taxon>Ascomycota</taxon>
        <taxon>Saccharomycotina</taxon>
        <taxon>Pichiomycetes</taxon>
        <taxon>Debaryomycetaceae</taxon>
        <taxon>Spathaspora</taxon>
    </lineage>
</organism>
<feature type="compositionally biased region" description="Low complexity" evidence="1">
    <location>
        <begin position="105"/>
        <end position="114"/>
    </location>
</feature>
<dbReference type="GeneID" id="73467968"/>
<evidence type="ECO:0000313" key="3">
    <source>
        <dbReference type="Proteomes" id="UP000694255"/>
    </source>
</evidence>
<protein>
    <recommendedName>
        <fullName evidence="4">CENP-T/Histone H4 histone fold domain-containing protein</fullName>
    </recommendedName>
</protein>
<dbReference type="AlphaFoldDB" id="A0A8J5V4X4"/>
<dbReference type="Proteomes" id="UP000694255">
    <property type="component" value="Unassembled WGS sequence"/>
</dbReference>
<dbReference type="RefSeq" id="XP_049265711.1">
    <property type="nucleotide sequence ID" value="XM_049404792.1"/>
</dbReference>
<evidence type="ECO:0008006" key="4">
    <source>
        <dbReference type="Google" id="ProtNLM"/>
    </source>
</evidence>